<evidence type="ECO:0000313" key="6">
    <source>
        <dbReference type="Proteomes" id="UP001464555"/>
    </source>
</evidence>
<name>A0ABU9HXC8_9FLAO</name>
<sequence length="215" mass="23450">MQKLKAVIFDLDGTLANTLPLCISAFRQSIEPLAGRTISDAEIIATFGPSEEGTVMALAPHHFDKGVSDYLRIYEESHAMCPAPFEGIIPVLDFLKEKDIRIAMVTGKGKVSADISLDKFGVAHYFELLETGMLQGPSKPKGIKSILDVWTDIAKDEVIYVGDAPSDITACRQVGIPIIAAAWAETAEPELLASLQPDELFYSVHDFAAWLQTQV</sequence>
<protein>
    <recommendedName>
        <fullName evidence="4">phosphoglycolate phosphatase</fullName>
        <ecNumber evidence="4">3.1.3.18</ecNumber>
    </recommendedName>
</protein>
<accession>A0ABU9HXC8</accession>
<dbReference type="SFLD" id="SFLDG01129">
    <property type="entry name" value="C1.5:_HAD__Beta-PGM__Phosphata"/>
    <property type="match status" value="1"/>
</dbReference>
<evidence type="ECO:0000256" key="4">
    <source>
        <dbReference type="ARBA" id="ARBA00013078"/>
    </source>
</evidence>
<dbReference type="Pfam" id="PF13419">
    <property type="entry name" value="HAD_2"/>
    <property type="match status" value="1"/>
</dbReference>
<evidence type="ECO:0000256" key="2">
    <source>
        <dbReference type="ARBA" id="ARBA00004818"/>
    </source>
</evidence>
<evidence type="ECO:0000313" key="5">
    <source>
        <dbReference type="EMBL" id="MEL1244449.1"/>
    </source>
</evidence>
<comment type="caution">
    <text evidence="5">The sequence shown here is derived from an EMBL/GenBank/DDBJ whole genome shotgun (WGS) entry which is preliminary data.</text>
</comment>
<dbReference type="Proteomes" id="UP001464555">
    <property type="component" value="Unassembled WGS sequence"/>
</dbReference>
<dbReference type="SFLD" id="SFLDS00003">
    <property type="entry name" value="Haloacid_Dehalogenase"/>
    <property type="match status" value="1"/>
</dbReference>
<dbReference type="EMBL" id="JBBYHR010000004">
    <property type="protein sequence ID" value="MEL1244449.1"/>
    <property type="molecule type" value="Genomic_DNA"/>
</dbReference>
<dbReference type="InterPro" id="IPR023214">
    <property type="entry name" value="HAD_sf"/>
</dbReference>
<proteinExistence type="inferred from homology"/>
<gene>
    <name evidence="5" type="ORF">AAEO56_09270</name>
</gene>
<dbReference type="InterPro" id="IPR041492">
    <property type="entry name" value="HAD_2"/>
</dbReference>
<dbReference type="InterPro" id="IPR023198">
    <property type="entry name" value="PGP-like_dom2"/>
</dbReference>
<comment type="catalytic activity">
    <reaction evidence="1">
        <text>2-phosphoglycolate + H2O = glycolate + phosphate</text>
        <dbReference type="Rhea" id="RHEA:14369"/>
        <dbReference type="ChEBI" id="CHEBI:15377"/>
        <dbReference type="ChEBI" id="CHEBI:29805"/>
        <dbReference type="ChEBI" id="CHEBI:43474"/>
        <dbReference type="ChEBI" id="CHEBI:58033"/>
        <dbReference type="EC" id="3.1.3.18"/>
    </reaction>
</comment>
<evidence type="ECO:0000256" key="3">
    <source>
        <dbReference type="ARBA" id="ARBA00006171"/>
    </source>
</evidence>
<comment type="pathway">
    <text evidence="2">Organic acid metabolism; glycolate biosynthesis; glycolate from 2-phosphoglycolate: step 1/1.</text>
</comment>
<dbReference type="SUPFAM" id="SSF56784">
    <property type="entry name" value="HAD-like"/>
    <property type="match status" value="1"/>
</dbReference>
<dbReference type="EC" id="3.1.3.18" evidence="4"/>
<dbReference type="InterPro" id="IPR036412">
    <property type="entry name" value="HAD-like_sf"/>
</dbReference>
<evidence type="ECO:0000256" key="1">
    <source>
        <dbReference type="ARBA" id="ARBA00000830"/>
    </source>
</evidence>
<comment type="similarity">
    <text evidence="3">Belongs to the HAD-like hydrolase superfamily. CbbY/CbbZ/Gph/YieH family.</text>
</comment>
<organism evidence="5 6">
    <name type="scientific">Flavobacterium arundinis</name>
    <dbReference type="NCBI Taxonomy" id="3139143"/>
    <lineage>
        <taxon>Bacteria</taxon>
        <taxon>Pseudomonadati</taxon>
        <taxon>Bacteroidota</taxon>
        <taxon>Flavobacteriia</taxon>
        <taxon>Flavobacteriales</taxon>
        <taxon>Flavobacteriaceae</taxon>
        <taxon>Flavobacterium</taxon>
    </lineage>
</organism>
<dbReference type="InterPro" id="IPR050155">
    <property type="entry name" value="HAD-like_hydrolase_sf"/>
</dbReference>
<keyword evidence="6" id="KW-1185">Reference proteome</keyword>
<dbReference type="RefSeq" id="WP_341696766.1">
    <property type="nucleotide sequence ID" value="NZ_JBBYHR010000004.1"/>
</dbReference>
<dbReference type="Gene3D" id="3.40.50.1000">
    <property type="entry name" value="HAD superfamily/HAD-like"/>
    <property type="match status" value="1"/>
</dbReference>
<dbReference type="PANTHER" id="PTHR43434:SF1">
    <property type="entry name" value="PHOSPHOGLYCOLATE PHOSPHATASE"/>
    <property type="match status" value="1"/>
</dbReference>
<dbReference type="PANTHER" id="PTHR43434">
    <property type="entry name" value="PHOSPHOGLYCOLATE PHOSPHATASE"/>
    <property type="match status" value="1"/>
</dbReference>
<dbReference type="Gene3D" id="1.10.150.240">
    <property type="entry name" value="Putative phosphatase, domain 2"/>
    <property type="match status" value="1"/>
</dbReference>
<reference evidence="5 6" key="1">
    <citation type="submission" date="2024-04" db="EMBL/GenBank/DDBJ databases">
        <title>Flavobacterium sp. DGU11 16S ribosomal RNA gene Genome sequencing and assembly.</title>
        <authorList>
            <person name="Park S."/>
        </authorList>
    </citation>
    <scope>NUCLEOTIDE SEQUENCE [LARGE SCALE GENOMIC DNA]</scope>
    <source>
        <strain evidence="5 6">DGU11</strain>
    </source>
</reference>